<protein>
    <submittedName>
        <fullName evidence="5">Benzil reductase ((S)-benzoin forming)</fullName>
    </submittedName>
</protein>
<keyword evidence="3" id="KW-0521">NADP</keyword>
<evidence type="ECO:0000313" key="5">
    <source>
        <dbReference type="EMBL" id="GEN46421.1"/>
    </source>
</evidence>
<evidence type="ECO:0000256" key="2">
    <source>
        <dbReference type="ARBA" id="ARBA00022490"/>
    </source>
</evidence>
<dbReference type="GO" id="GO:0006729">
    <property type="term" value="P:tetrahydrobiopterin biosynthetic process"/>
    <property type="evidence" value="ECO:0007669"/>
    <property type="project" value="TreeGrafter"/>
</dbReference>
<dbReference type="PRINTS" id="PR00081">
    <property type="entry name" value="GDHRDH"/>
</dbReference>
<dbReference type="PANTHER" id="PTHR44085">
    <property type="entry name" value="SEPIAPTERIN REDUCTASE"/>
    <property type="match status" value="1"/>
</dbReference>
<dbReference type="SUPFAM" id="SSF51735">
    <property type="entry name" value="NAD(P)-binding Rossmann-fold domains"/>
    <property type="match status" value="1"/>
</dbReference>
<comment type="caution">
    <text evidence="5">The sequence shown here is derived from an EMBL/GenBank/DDBJ whole genome shotgun (WGS) entry which is preliminary data.</text>
</comment>
<evidence type="ECO:0000256" key="1">
    <source>
        <dbReference type="ARBA" id="ARBA00004496"/>
    </source>
</evidence>
<evidence type="ECO:0000256" key="3">
    <source>
        <dbReference type="ARBA" id="ARBA00022857"/>
    </source>
</evidence>
<dbReference type="InterPro" id="IPR036291">
    <property type="entry name" value="NAD(P)-bd_dom_sf"/>
</dbReference>
<sequence>MKFAIVTGASRGLGEEVAKNLLKGDYQLITVSRKRKTNDFKNVANENRKSYFHFSCDLSDLESLNDTAHEIIKVLQKHTVDELLVVNNAGMVSPMGAVGNLENHEIAKHVSLNLTAPMLLVNTMKAHSGADRMTVINVTSGAAEKAIYGWNAYSSTKAAINKYTETAALEAEELKAQDVHIAFSPGVMDTDMQGEIRETSEDDFKDVESFKQLKEAGQLRSPKEVADLLQTLIDDQQSLENGKVYKVYDLVK</sequence>
<dbReference type="Proteomes" id="UP000321440">
    <property type="component" value="Unassembled WGS sequence"/>
</dbReference>
<keyword evidence="6" id="KW-1185">Reference proteome</keyword>
<dbReference type="PANTHER" id="PTHR44085:SF2">
    <property type="entry name" value="SEPIAPTERIN REDUCTASE"/>
    <property type="match status" value="1"/>
</dbReference>
<accession>A0A511W6Q8</accession>
<dbReference type="GO" id="GO:0005737">
    <property type="term" value="C:cytoplasm"/>
    <property type="evidence" value="ECO:0007669"/>
    <property type="project" value="UniProtKB-SubCell"/>
</dbReference>
<dbReference type="GO" id="GO:0004757">
    <property type="term" value="F:sepiapterin reductase (NADP+) activity"/>
    <property type="evidence" value="ECO:0007669"/>
    <property type="project" value="TreeGrafter"/>
</dbReference>
<dbReference type="InterPro" id="IPR051721">
    <property type="entry name" value="Biopterin_syn/organic_redct"/>
</dbReference>
<keyword evidence="4" id="KW-0560">Oxidoreductase</keyword>
<keyword evidence="2" id="KW-0963">Cytoplasm</keyword>
<dbReference type="AlphaFoldDB" id="A0A511W6Q8"/>
<dbReference type="OrthoDB" id="9794387at2"/>
<evidence type="ECO:0000313" key="6">
    <source>
        <dbReference type="Proteomes" id="UP000321440"/>
    </source>
</evidence>
<organism evidence="5 6">
    <name type="scientific">Alkalibacillus haloalkaliphilus</name>
    <dbReference type="NCBI Taxonomy" id="94136"/>
    <lineage>
        <taxon>Bacteria</taxon>
        <taxon>Bacillati</taxon>
        <taxon>Bacillota</taxon>
        <taxon>Bacilli</taxon>
        <taxon>Bacillales</taxon>
        <taxon>Bacillaceae</taxon>
        <taxon>Alkalibacillus</taxon>
    </lineage>
</organism>
<comment type="subcellular location">
    <subcellularLocation>
        <location evidence="1">Cytoplasm</location>
    </subcellularLocation>
</comment>
<dbReference type="Pfam" id="PF00106">
    <property type="entry name" value="adh_short"/>
    <property type="match status" value="1"/>
</dbReference>
<proteinExistence type="predicted"/>
<name>A0A511W6Q8_9BACI</name>
<dbReference type="Gene3D" id="3.40.50.720">
    <property type="entry name" value="NAD(P)-binding Rossmann-like Domain"/>
    <property type="match status" value="1"/>
</dbReference>
<evidence type="ECO:0000256" key="4">
    <source>
        <dbReference type="ARBA" id="ARBA00023002"/>
    </source>
</evidence>
<dbReference type="NCBIfam" id="NF005381">
    <property type="entry name" value="PRK06924.1"/>
    <property type="match status" value="1"/>
</dbReference>
<dbReference type="EMBL" id="BJYA01000015">
    <property type="protein sequence ID" value="GEN46421.1"/>
    <property type="molecule type" value="Genomic_DNA"/>
</dbReference>
<gene>
    <name evidence="5" type="primary">yueD</name>
    <name evidence="5" type="ORF">AHA02nite_21970</name>
</gene>
<dbReference type="InterPro" id="IPR002347">
    <property type="entry name" value="SDR_fam"/>
</dbReference>
<reference evidence="5 6" key="1">
    <citation type="submission" date="2019-07" db="EMBL/GenBank/DDBJ databases">
        <title>Whole genome shotgun sequence of Alkalibacillus haloalkaliphilus NBRC 103110.</title>
        <authorList>
            <person name="Hosoyama A."/>
            <person name="Uohara A."/>
            <person name="Ohji S."/>
            <person name="Ichikawa N."/>
        </authorList>
    </citation>
    <scope>NUCLEOTIDE SEQUENCE [LARGE SCALE GENOMIC DNA]</scope>
    <source>
        <strain evidence="5 6">NBRC 103110</strain>
    </source>
</reference>
<dbReference type="RefSeq" id="WP_146817238.1">
    <property type="nucleotide sequence ID" value="NZ_BJYA01000015.1"/>
</dbReference>